<keyword evidence="6" id="KW-1185">Reference proteome</keyword>
<evidence type="ECO:0000256" key="3">
    <source>
        <dbReference type="ARBA" id="ARBA00023163"/>
    </source>
</evidence>
<evidence type="ECO:0000256" key="2">
    <source>
        <dbReference type="ARBA" id="ARBA00023125"/>
    </source>
</evidence>
<feature type="domain" description="HTH marR-type" evidence="4">
    <location>
        <begin position="14"/>
        <end position="148"/>
    </location>
</feature>
<evidence type="ECO:0000313" key="6">
    <source>
        <dbReference type="Proteomes" id="UP001597295"/>
    </source>
</evidence>
<accession>A0ABW5DVN8</accession>
<gene>
    <name evidence="5" type="ORF">ACFSM5_18585</name>
</gene>
<dbReference type="InterPro" id="IPR023187">
    <property type="entry name" value="Tscrpt_reg_MarR-type_CS"/>
</dbReference>
<dbReference type="SMART" id="SM00347">
    <property type="entry name" value="HTH_MARR"/>
    <property type="match status" value="1"/>
</dbReference>
<dbReference type="InterPro" id="IPR036388">
    <property type="entry name" value="WH-like_DNA-bd_sf"/>
</dbReference>
<keyword evidence="3" id="KW-0804">Transcription</keyword>
<name>A0ABW5DVN8_9PROT</name>
<dbReference type="EMBL" id="JBHUIP010000014">
    <property type="protein sequence ID" value="MFD2264920.1"/>
    <property type="molecule type" value="Genomic_DNA"/>
</dbReference>
<evidence type="ECO:0000256" key="1">
    <source>
        <dbReference type="ARBA" id="ARBA00023015"/>
    </source>
</evidence>
<dbReference type="Gene3D" id="1.10.10.10">
    <property type="entry name" value="Winged helix-like DNA-binding domain superfamily/Winged helix DNA-binding domain"/>
    <property type="match status" value="1"/>
</dbReference>
<keyword evidence="1" id="KW-0805">Transcription regulation</keyword>
<comment type="caution">
    <text evidence="5">The sequence shown here is derived from an EMBL/GenBank/DDBJ whole genome shotgun (WGS) entry which is preliminary data.</text>
</comment>
<dbReference type="PANTHER" id="PTHR33164">
    <property type="entry name" value="TRANSCRIPTIONAL REGULATOR, MARR FAMILY"/>
    <property type="match status" value="1"/>
</dbReference>
<dbReference type="Proteomes" id="UP001597295">
    <property type="component" value="Unassembled WGS sequence"/>
</dbReference>
<evidence type="ECO:0000313" key="5">
    <source>
        <dbReference type="EMBL" id="MFD2264920.1"/>
    </source>
</evidence>
<dbReference type="PROSITE" id="PS50995">
    <property type="entry name" value="HTH_MARR_2"/>
    <property type="match status" value="1"/>
</dbReference>
<organism evidence="5 6">
    <name type="scientific">Lacibacterium aquatile</name>
    <dbReference type="NCBI Taxonomy" id="1168082"/>
    <lineage>
        <taxon>Bacteria</taxon>
        <taxon>Pseudomonadati</taxon>
        <taxon>Pseudomonadota</taxon>
        <taxon>Alphaproteobacteria</taxon>
        <taxon>Rhodospirillales</taxon>
        <taxon>Rhodospirillaceae</taxon>
    </lineage>
</organism>
<dbReference type="Pfam" id="PF01047">
    <property type="entry name" value="MarR"/>
    <property type="match status" value="1"/>
</dbReference>
<dbReference type="RefSeq" id="WP_379878063.1">
    <property type="nucleotide sequence ID" value="NZ_JBHUIP010000014.1"/>
</dbReference>
<dbReference type="InterPro" id="IPR039422">
    <property type="entry name" value="MarR/SlyA-like"/>
</dbReference>
<dbReference type="SUPFAM" id="SSF46785">
    <property type="entry name" value="Winged helix' DNA-binding domain"/>
    <property type="match status" value="1"/>
</dbReference>
<protein>
    <submittedName>
        <fullName evidence="5">MarR family winged helix-turn-helix transcriptional regulator</fullName>
    </submittedName>
</protein>
<evidence type="ECO:0000259" key="4">
    <source>
        <dbReference type="PROSITE" id="PS50995"/>
    </source>
</evidence>
<dbReference type="InterPro" id="IPR036390">
    <property type="entry name" value="WH_DNA-bd_sf"/>
</dbReference>
<dbReference type="PROSITE" id="PS01117">
    <property type="entry name" value="HTH_MARR_1"/>
    <property type="match status" value="1"/>
</dbReference>
<reference evidence="6" key="1">
    <citation type="journal article" date="2019" name="Int. J. Syst. Evol. Microbiol.">
        <title>The Global Catalogue of Microorganisms (GCM) 10K type strain sequencing project: providing services to taxonomists for standard genome sequencing and annotation.</title>
        <authorList>
            <consortium name="The Broad Institute Genomics Platform"/>
            <consortium name="The Broad Institute Genome Sequencing Center for Infectious Disease"/>
            <person name="Wu L."/>
            <person name="Ma J."/>
        </authorList>
    </citation>
    <scope>NUCLEOTIDE SEQUENCE [LARGE SCALE GENOMIC DNA]</scope>
    <source>
        <strain evidence="6">CGMCC 1.19062</strain>
    </source>
</reference>
<sequence length="153" mass="16978">MEGSVTGRGESKDRLRLWLRLLATTRLIEGEIRSRLRSDFDQTLPRFDVMAQLNAAPNGLSMSDLSTRLMVSNGNVTGIVDRLVQEDLVSRTAAPGDRRSLVVRLTEAGQKSFDAMAVVHEDWISELTQGLDAATVRELGQMLATLKHSIEDR</sequence>
<dbReference type="PRINTS" id="PR00598">
    <property type="entry name" value="HTHMARR"/>
</dbReference>
<keyword evidence="2" id="KW-0238">DNA-binding</keyword>
<proteinExistence type="predicted"/>
<dbReference type="InterPro" id="IPR000835">
    <property type="entry name" value="HTH_MarR-typ"/>
</dbReference>
<dbReference type="PANTHER" id="PTHR33164:SF43">
    <property type="entry name" value="HTH-TYPE TRANSCRIPTIONAL REPRESSOR YETL"/>
    <property type="match status" value="1"/>
</dbReference>